<dbReference type="InterPro" id="IPR007694">
    <property type="entry name" value="DNA_helicase_DnaB-like_C"/>
</dbReference>
<dbReference type="GO" id="GO:0005524">
    <property type="term" value="F:ATP binding"/>
    <property type="evidence" value="ECO:0007669"/>
    <property type="project" value="UniProtKB-UniRule"/>
</dbReference>
<dbReference type="NCBIfam" id="NF004384">
    <property type="entry name" value="PRK05748.1"/>
    <property type="match status" value="1"/>
</dbReference>
<dbReference type="InterPro" id="IPR007692">
    <property type="entry name" value="DNA_helicase_DnaB"/>
</dbReference>
<comment type="caution">
    <text evidence="14">The sequence shown here is derived from an EMBL/GenBank/DDBJ whole genome shotgun (WGS) entry which is preliminary data.</text>
</comment>
<keyword evidence="3 12" id="KW-0235">DNA replication</keyword>
<evidence type="ECO:0000313" key="14">
    <source>
        <dbReference type="EMBL" id="RCK79350.1"/>
    </source>
</evidence>
<evidence type="ECO:0000256" key="12">
    <source>
        <dbReference type="RuleBase" id="RU362085"/>
    </source>
</evidence>
<comment type="catalytic activity">
    <reaction evidence="10 12">
        <text>ATP + H2O = ADP + phosphate + H(+)</text>
        <dbReference type="Rhea" id="RHEA:13065"/>
        <dbReference type="ChEBI" id="CHEBI:15377"/>
        <dbReference type="ChEBI" id="CHEBI:15378"/>
        <dbReference type="ChEBI" id="CHEBI:30616"/>
        <dbReference type="ChEBI" id="CHEBI:43474"/>
        <dbReference type="ChEBI" id="CHEBI:456216"/>
        <dbReference type="EC" id="5.6.2.3"/>
    </reaction>
</comment>
<evidence type="ECO:0000256" key="8">
    <source>
        <dbReference type="ARBA" id="ARBA00023125"/>
    </source>
</evidence>
<evidence type="ECO:0000313" key="15">
    <source>
        <dbReference type="Proteomes" id="UP000252355"/>
    </source>
</evidence>
<dbReference type="GO" id="GO:0003677">
    <property type="term" value="F:DNA binding"/>
    <property type="evidence" value="ECO:0007669"/>
    <property type="project" value="UniProtKB-UniRule"/>
</dbReference>
<evidence type="ECO:0000256" key="4">
    <source>
        <dbReference type="ARBA" id="ARBA00022741"/>
    </source>
</evidence>
<keyword evidence="9" id="KW-0413">Isomerase</keyword>
<dbReference type="Pfam" id="PF00772">
    <property type="entry name" value="DnaB"/>
    <property type="match status" value="1"/>
</dbReference>
<dbReference type="EMBL" id="QOQW01000014">
    <property type="protein sequence ID" value="RCK79350.1"/>
    <property type="molecule type" value="Genomic_DNA"/>
</dbReference>
<dbReference type="Proteomes" id="UP000252355">
    <property type="component" value="Unassembled WGS sequence"/>
</dbReference>
<protein>
    <recommendedName>
        <fullName evidence="11 12">Replicative DNA helicase</fullName>
        <ecNumber evidence="11 12">5.6.2.3</ecNumber>
    </recommendedName>
</protein>
<dbReference type="SUPFAM" id="SSF48024">
    <property type="entry name" value="N-terminal domain of DnaB helicase"/>
    <property type="match status" value="1"/>
</dbReference>
<feature type="domain" description="SF4 helicase" evidence="13">
    <location>
        <begin position="178"/>
        <end position="446"/>
    </location>
</feature>
<organism evidence="14 15">
    <name type="scientific">Candidatus Ozemobacter sibiricus</name>
    <dbReference type="NCBI Taxonomy" id="2268124"/>
    <lineage>
        <taxon>Bacteria</taxon>
        <taxon>Candidatus Ozemobacteria</taxon>
        <taxon>Candidatus Ozemobacterales</taxon>
        <taxon>Candidatus Ozemobacteraceae</taxon>
        <taxon>Candidatus Ozemobacter</taxon>
    </lineage>
</organism>
<dbReference type="GO" id="GO:0042802">
    <property type="term" value="F:identical protein binding"/>
    <property type="evidence" value="ECO:0007669"/>
    <property type="project" value="UniProtKB-ARBA"/>
</dbReference>
<dbReference type="SUPFAM" id="SSF52540">
    <property type="entry name" value="P-loop containing nucleoside triphosphate hydrolases"/>
    <property type="match status" value="1"/>
</dbReference>
<dbReference type="GO" id="GO:0016887">
    <property type="term" value="F:ATP hydrolysis activity"/>
    <property type="evidence" value="ECO:0007669"/>
    <property type="project" value="RHEA"/>
</dbReference>
<dbReference type="InterPro" id="IPR007693">
    <property type="entry name" value="DNA_helicase_DnaB-like_N"/>
</dbReference>
<comment type="function">
    <text evidence="12">The main replicative DNA helicase, it participates in initiation and elongation during chromosome replication. Travels ahead of the DNA replisome, separating dsDNA into templates for DNA synthesis. A processive ATP-dependent 5'-3' DNA helicase it has DNA-dependent ATPase activity.</text>
</comment>
<gene>
    <name evidence="14" type="ORF">OZSIB_0221</name>
</gene>
<dbReference type="InterPro" id="IPR027417">
    <property type="entry name" value="P-loop_NTPase"/>
</dbReference>
<keyword evidence="6 12" id="KW-0347">Helicase</keyword>
<keyword evidence="2 12" id="KW-0639">Primosome</keyword>
<dbReference type="GO" id="GO:0043139">
    <property type="term" value="F:5'-3' DNA helicase activity"/>
    <property type="evidence" value="ECO:0007669"/>
    <property type="project" value="UniProtKB-EC"/>
</dbReference>
<dbReference type="EC" id="5.6.2.3" evidence="11 12"/>
<dbReference type="PROSITE" id="PS51199">
    <property type="entry name" value="SF4_HELICASE"/>
    <property type="match status" value="1"/>
</dbReference>
<comment type="similarity">
    <text evidence="1 12">Belongs to the helicase family. DnaB subfamily.</text>
</comment>
<dbReference type="InterPro" id="IPR016136">
    <property type="entry name" value="DNA_helicase_N/primase_C"/>
</dbReference>
<keyword evidence="5 12" id="KW-0378">Hydrolase</keyword>
<keyword evidence="4 12" id="KW-0547">Nucleotide-binding</keyword>
<dbReference type="InterPro" id="IPR036185">
    <property type="entry name" value="DNA_heli_DnaB-like_N_sf"/>
</dbReference>
<dbReference type="NCBIfam" id="TIGR00665">
    <property type="entry name" value="DnaB"/>
    <property type="match status" value="1"/>
</dbReference>
<evidence type="ECO:0000256" key="6">
    <source>
        <dbReference type="ARBA" id="ARBA00022806"/>
    </source>
</evidence>
<evidence type="ECO:0000256" key="5">
    <source>
        <dbReference type="ARBA" id="ARBA00022801"/>
    </source>
</evidence>
<evidence type="ECO:0000256" key="9">
    <source>
        <dbReference type="ARBA" id="ARBA00023235"/>
    </source>
</evidence>
<dbReference type="CDD" id="cd00984">
    <property type="entry name" value="DnaB_C"/>
    <property type="match status" value="1"/>
</dbReference>
<dbReference type="GO" id="GO:1990077">
    <property type="term" value="C:primosome complex"/>
    <property type="evidence" value="ECO:0007669"/>
    <property type="project" value="UniProtKB-UniRule"/>
</dbReference>
<keyword evidence="7 12" id="KW-0067">ATP-binding</keyword>
<dbReference type="PANTHER" id="PTHR30153:SF2">
    <property type="entry name" value="REPLICATIVE DNA HELICASE"/>
    <property type="match status" value="1"/>
</dbReference>
<dbReference type="GO" id="GO:0006269">
    <property type="term" value="P:DNA replication, synthesis of primer"/>
    <property type="evidence" value="ECO:0007669"/>
    <property type="project" value="UniProtKB-UniRule"/>
</dbReference>
<dbReference type="PANTHER" id="PTHR30153">
    <property type="entry name" value="REPLICATIVE DNA HELICASE DNAB"/>
    <property type="match status" value="1"/>
</dbReference>
<evidence type="ECO:0000256" key="10">
    <source>
        <dbReference type="ARBA" id="ARBA00048954"/>
    </source>
</evidence>
<dbReference type="Gene3D" id="1.10.860.10">
    <property type="entry name" value="DNAb Helicase, Chain A"/>
    <property type="match status" value="1"/>
</dbReference>
<dbReference type="Pfam" id="PF03796">
    <property type="entry name" value="DnaB_C"/>
    <property type="match status" value="1"/>
</dbReference>
<dbReference type="Gene3D" id="3.40.50.300">
    <property type="entry name" value="P-loop containing nucleotide triphosphate hydrolases"/>
    <property type="match status" value="1"/>
</dbReference>
<reference evidence="14 15" key="1">
    <citation type="submission" date="2018-05" db="EMBL/GenBank/DDBJ databases">
        <title>A metagenomic window into the 2 km-deep terrestrial subsurface aquifer revealed taxonomically and functionally diverse microbial community comprising novel uncultured bacterial lineages.</title>
        <authorList>
            <person name="Kadnikov V.V."/>
            <person name="Mardanov A.V."/>
            <person name="Beletsky A.V."/>
            <person name="Banks D."/>
            <person name="Pimenov N.V."/>
            <person name="Frank Y.A."/>
            <person name="Karnachuk O.V."/>
            <person name="Ravin N.V."/>
        </authorList>
    </citation>
    <scope>NUCLEOTIDE SEQUENCE [LARGE SCALE GENOMIC DNA]</scope>
    <source>
        <strain evidence="14">BY5</strain>
    </source>
</reference>
<dbReference type="GO" id="GO:0005829">
    <property type="term" value="C:cytosol"/>
    <property type="evidence" value="ECO:0007669"/>
    <property type="project" value="TreeGrafter"/>
</dbReference>
<name>A0A367ZMS8_9BACT</name>
<evidence type="ECO:0000256" key="2">
    <source>
        <dbReference type="ARBA" id="ARBA00022515"/>
    </source>
</evidence>
<dbReference type="FunFam" id="3.40.50.300:FF:000076">
    <property type="entry name" value="Replicative DNA helicase"/>
    <property type="match status" value="1"/>
</dbReference>
<evidence type="ECO:0000256" key="3">
    <source>
        <dbReference type="ARBA" id="ARBA00022705"/>
    </source>
</evidence>
<proteinExistence type="inferred from homology"/>
<evidence type="ECO:0000256" key="11">
    <source>
        <dbReference type="NCBIfam" id="TIGR00665"/>
    </source>
</evidence>
<evidence type="ECO:0000259" key="13">
    <source>
        <dbReference type="PROSITE" id="PS51199"/>
    </source>
</evidence>
<dbReference type="FunFam" id="1.10.860.10:FF:000001">
    <property type="entry name" value="Replicative DNA helicase"/>
    <property type="match status" value="1"/>
</dbReference>
<sequence>MTETFSRVPPHNLEAEQSLLGAMMLSEEATAAALEIVDASDFFQAAHRFIFQALIDLFQSQKPCDPVTLQEELRSKGRLQDAGGASYLSQLLNAVVSTANAAYHAKIIKEKALLRRLIQVSGEIGRDAADPQAAAEIQLDLAEQKILSLSQFRMTRPYVRIKELVGETFTALERLYEHKQAITGVPSGFTKLDEYTAGFQPSDLIIVAARPSMGKTAFCLNIAQYAAHQCQMPTLIFSLEMAKSQLATRLMCAEARIDGQKVRRGFLGDEDWAKITRTAGVLENTPLFIDDTPGASLLEIRSKARRAASQEKIKLIVIDYLQLITLPGSSSQDNRQQEVSAISRGLKGLARELNVPVICLSQLSRAVESRTDKRPMLSDLRESGAIEQDADVVLFLYRDSYYNPKKEEARNKAEVIIAKQRNGPVGSIELAFFAEFAKFENLETVHTEY</sequence>
<accession>A0A367ZMS8</accession>
<evidence type="ECO:0000256" key="1">
    <source>
        <dbReference type="ARBA" id="ARBA00008428"/>
    </source>
</evidence>
<evidence type="ECO:0000256" key="7">
    <source>
        <dbReference type="ARBA" id="ARBA00022840"/>
    </source>
</evidence>
<keyword evidence="8 12" id="KW-0238">DNA-binding</keyword>
<dbReference type="AlphaFoldDB" id="A0A367ZMS8"/>